<evidence type="ECO:0000313" key="1">
    <source>
        <dbReference type="EMBL" id="SMO46470.1"/>
    </source>
</evidence>
<evidence type="ECO:0000313" key="2">
    <source>
        <dbReference type="Proteomes" id="UP000320300"/>
    </source>
</evidence>
<name>A0A521BIF6_9SPHI</name>
<accession>A0A521BIF6</accession>
<gene>
    <name evidence="1" type="ORF">SAMN06265348_102301</name>
</gene>
<protein>
    <submittedName>
        <fullName evidence="1">Uncharacterized protein</fullName>
    </submittedName>
</protein>
<proteinExistence type="predicted"/>
<keyword evidence="2" id="KW-1185">Reference proteome</keyword>
<dbReference type="Proteomes" id="UP000320300">
    <property type="component" value="Unassembled WGS sequence"/>
</dbReference>
<organism evidence="1 2">
    <name type="scientific">Pedobacter westerhofensis</name>
    <dbReference type="NCBI Taxonomy" id="425512"/>
    <lineage>
        <taxon>Bacteria</taxon>
        <taxon>Pseudomonadati</taxon>
        <taxon>Bacteroidota</taxon>
        <taxon>Sphingobacteriia</taxon>
        <taxon>Sphingobacteriales</taxon>
        <taxon>Sphingobacteriaceae</taxon>
        <taxon>Pedobacter</taxon>
    </lineage>
</organism>
<reference evidence="1 2" key="1">
    <citation type="submission" date="2017-05" db="EMBL/GenBank/DDBJ databases">
        <authorList>
            <person name="Varghese N."/>
            <person name="Submissions S."/>
        </authorList>
    </citation>
    <scope>NUCLEOTIDE SEQUENCE [LARGE SCALE GENOMIC DNA]</scope>
    <source>
        <strain evidence="1 2">DSM 19036</strain>
    </source>
</reference>
<dbReference type="EMBL" id="FXTN01000002">
    <property type="protein sequence ID" value="SMO46470.1"/>
    <property type="molecule type" value="Genomic_DNA"/>
</dbReference>
<sequence>MNFTDVQDTLKLETSPYSIVQRDGRQSTHFFAGIAIFVQDNGYGISL</sequence>
<dbReference type="AlphaFoldDB" id="A0A521BIF6"/>